<dbReference type="Proteomes" id="UP000001880">
    <property type="component" value="Chromosome"/>
</dbReference>
<feature type="transmembrane region" description="Helical" evidence="1">
    <location>
        <begin position="167"/>
        <end position="185"/>
    </location>
</feature>
<reference evidence="2 3" key="1">
    <citation type="journal article" date="2010" name="Stand. Genomic Sci.">
        <title>Complete genome sequence of Haliangium ochraceum type strain (SMP-2).</title>
        <authorList>
            <consortium name="US DOE Joint Genome Institute (JGI-PGF)"/>
            <person name="Ivanova N."/>
            <person name="Daum C."/>
            <person name="Lang E."/>
            <person name="Abt B."/>
            <person name="Kopitz M."/>
            <person name="Saunders E."/>
            <person name="Lapidus A."/>
            <person name="Lucas S."/>
            <person name="Glavina Del Rio T."/>
            <person name="Nolan M."/>
            <person name="Tice H."/>
            <person name="Copeland A."/>
            <person name="Cheng J.F."/>
            <person name="Chen F."/>
            <person name="Bruce D."/>
            <person name="Goodwin L."/>
            <person name="Pitluck S."/>
            <person name="Mavromatis K."/>
            <person name="Pati A."/>
            <person name="Mikhailova N."/>
            <person name="Chen A."/>
            <person name="Palaniappan K."/>
            <person name="Land M."/>
            <person name="Hauser L."/>
            <person name="Chang Y.J."/>
            <person name="Jeffries C.D."/>
            <person name="Detter J.C."/>
            <person name="Brettin T."/>
            <person name="Rohde M."/>
            <person name="Goker M."/>
            <person name="Bristow J."/>
            <person name="Markowitz V."/>
            <person name="Eisen J.A."/>
            <person name="Hugenholtz P."/>
            <person name="Kyrpides N.C."/>
            <person name="Klenk H.P."/>
        </authorList>
    </citation>
    <scope>NUCLEOTIDE SEQUENCE [LARGE SCALE GENOMIC DNA]</scope>
    <source>
        <strain evidence="3">DSM 14365 / CIP 107738 / JCM 11303 / AJ 13395 / SMP-2</strain>
    </source>
</reference>
<protein>
    <submittedName>
        <fullName evidence="2">Uncharacterized protein</fullName>
    </submittedName>
</protein>
<feature type="transmembrane region" description="Helical" evidence="1">
    <location>
        <begin position="24"/>
        <end position="47"/>
    </location>
</feature>
<dbReference type="RefSeq" id="WP_012830533.1">
    <property type="nucleotide sequence ID" value="NC_013440.1"/>
</dbReference>
<accession>D0LZG2</accession>
<evidence type="ECO:0000256" key="1">
    <source>
        <dbReference type="SAM" id="Phobius"/>
    </source>
</evidence>
<evidence type="ECO:0000313" key="3">
    <source>
        <dbReference type="Proteomes" id="UP000001880"/>
    </source>
</evidence>
<dbReference type="HOGENOM" id="CLU_1105944_0_0_7"/>
<gene>
    <name evidence="2" type="ordered locus">Hoch_5458</name>
</gene>
<keyword evidence="1" id="KW-0472">Membrane</keyword>
<feature type="transmembrane region" description="Helical" evidence="1">
    <location>
        <begin position="67"/>
        <end position="87"/>
    </location>
</feature>
<keyword evidence="3" id="KW-1185">Reference proteome</keyword>
<organism evidence="2 3">
    <name type="scientific">Haliangium ochraceum (strain DSM 14365 / JCM 11303 / SMP-2)</name>
    <dbReference type="NCBI Taxonomy" id="502025"/>
    <lineage>
        <taxon>Bacteria</taxon>
        <taxon>Pseudomonadati</taxon>
        <taxon>Myxococcota</taxon>
        <taxon>Polyangia</taxon>
        <taxon>Haliangiales</taxon>
        <taxon>Kofleriaceae</taxon>
        <taxon>Haliangium</taxon>
    </lineage>
</organism>
<dbReference type="AlphaFoldDB" id="D0LZG2"/>
<dbReference type="KEGG" id="hoh:Hoch_5458"/>
<keyword evidence="1" id="KW-0812">Transmembrane</keyword>
<name>D0LZG2_HALO1</name>
<proteinExistence type="predicted"/>
<sequence>MTASRYEDDRATEPRSEERRDASVMICTWIFGGTASLLLGGVVALLFLLPVNAVLVKHGAAPDTVMLVSGLLMGAGCGAALGLAQWAALHGQVPGVGRWWLCTIAGWSLGAGLGGWGGLHLAAFGAARWGAWVSEGMWLEAGATLCLGALGASVAQWSLLRERVRGAWIWIVANALSWTGGYLAMRASFVGMRDDLVAEPMMTVAYGFGAALLGLLTGGCVLVFLLPRYRAPETLPRARVARMRGRRARVR</sequence>
<keyword evidence="1" id="KW-1133">Transmembrane helix</keyword>
<feature type="transmembrane region" description="Helical" evidence="1">
    <location>
        <begin position="99"/>
        <end position="117"/>
    </location>
</feature>
<feature type="transmembrane region" description="Helical" evidence="1">
    <location>
        <begin position="205"/>
        <end position="227"/>
    </location>
</feature>
<dbReference type="EMBL" id="CP001804">
    <property type="protein sequence ID" value="ACY17941.1"/>
    <property type="molecule type" value="Genomic_DNA"/>
</dbReference>
<feature type="transmembrane region" description="Helical" evidence="1">
    <location>
        <begin position="137"/>
        <end position="160"/>
    </location>
</feature>
<evidence type="ECO:0000313" key="2">
    <source>
        <dbReference type="EMBL" id="ACY17941.1"/>
    </source>
</evidence>